<accession>A0A2P4SX92</accession>
<feature type="compositionally biased region" description="Polar residues" evidence="1">
    <location>
        <begin position="148"/>
        <end position="180"/>
    </location>
</feature>
<reference evidence="3 4" key="1">
    <citation type="submission" date="2018-01" db="EMBL/GenBank/DDBJ databases">
        <title>Comparison of the Chinese Bamboo Partridge and Red Junglefowl genome sequences highlights the importance of demography in genome evolution.</title>
        <authorList>
            <person name="Tiley G.P."/>
            <person name="Kimball R.T."/>
            <person name="Braun E.L."/>
            <person name="Burleigh J.G."/>
        </authorList>
    </citation>
    <scope>NUCLEOTIDE SEQUENCE [LARGE SCALE GENOMIC DNA]</scope>
    <source>
        <strain evidence="3">RTK389</strain>
        <tissue evidence="3">Blood</tissue>
    </source>
</reference>
<keyword evidence="4" id="KW-1185">Reference proteome</keyword>
<dbReference type="EMBL" id="PPHD01018205">
    <property type="protein sequence ID" value="POI28737.1"/>
    <property type="molecule type" value="Genomic_DNA"/>
</dbReference>
<protein>
    <recommendedName>
        <fullName evidence="2">SCA7 domain-containing protein</fullName>
    </recommendedName>
</protein>
<comment type="caution">
    <text evidence="3">The sequence shown here is derived from an EMBL/GenBank/DDBJ whole genome shotgun (WGS) entry which is preliminary data.</text>
</comment>
<evidence type="ECO:0000313" key="4">
    <source>
        <dbReference type="Proteomes" id="UP000237246"/>
    </source>
</evidence>
<feature type="compositionally biased region" description="Basic and acidic residues" evidence="1">
    <location>
        <begin position="132"/>
        <end position="147"/>
    </location>
</feature>
<feature type="domain" description="SCA7" evidence="2">
    <location>
        <begin position="105"/>
        <end position="134"/>
    </location>
</feature>
<dbReference type="InterPro" id="IPR013243">
    <property type="entry name" value="SCA7_dom"/>
</dbReference>
<dbReference type="Proteomes" id="UP000237246">
    <property type="component" value="Unassembled WGS sequence"/>
</dbReference>
<sequence>VPVPVVSLEKIPNLVKADGSNVKMNSATTTTITSSSASSSTIPAPTLVKSGLTSKSVPPSPEKILNGKGIIAPSIDKKHQNGTKSSNKPYKRLSVIGIALSVLEKTHSLNHRRAVPGRKKQFDILLAEHKARSREKEVAKDKEHPPSTRESYQSQPTPAQDSLSGSSVNSGQESKVTSPAKSRPPNSVLPRPSSANSINSNSSSNHSGYVPELPLPSMGGDLTSRLSSDEGEVDGAEESEKLDCHFSGHHPRPLGFCSYGSRLMGRGYYVFDRRWDHFRFALNSMVEKHLNSQMWK</sequence>
<proteinExistence type="predicted"/>
<evidence type="ECO:0000256" key="1">
    <source>
        <dbReference type="SAM" id="MobiDB-lite"/>
    </source>
</evidence>
<feature type="compositionally biased region" description="Low complexity" evidence="1">
    <location>
        <begin position="193"/>
        <end position="207"/>
    </location>
</feature>
<dbReference type="OrthoDB" id="21678at2759"/>
<gene>
    <name evidence="3" type="ORF">CIB84_007513</name>
</gene>
<dbReference type="PANTHER" id="PTHR15117">
    <property type="entry name" value="ATAXIN 7 RELATED"/>
    <property type="match status" value="1"/>
</dbReference>
<evidence type="ECO:0000259" key="2">
    <source>
        <dbReference type="Pfam" id="PF08313"/>
    </source>
</evidence>
<dbReference type="Pfam" id="PF08313">
    <property type="entry name" value="SCA7"/>
    <property type="match status" value="1"/>
</dbReference>
<organism evidence="3 4">
    <name type="scientific">Bambusicola thoracicus</name>
    <name type="common">Chinese bamboo-partridge</name>
    <name type="synonym">Perdix thoracica</name>
    <dbReference type="NCBI Taxonomy" id="9083"/>
    <lineage>
        <taxon>Eukaryota</taxon>
        <taxon>Metazoa</taxon>
        <taxon>Chordata</taxon>
        <taxon>Craniata</taxon>
        <taxon>Vertebrata</taxon>
        <taxon>Euteleostomi</taxon>
        <taxon>Archelosauria</taxon>
        <taxon>Archosauria</taxon>
        <taxon>Dinosauria</taxon>
        <taxon>Saurischia</taxon>
        <taxon>Theropoda</taxon>
        <taxon>Coelurosauria</taxon>
        <taxon>Aves</taxon>
        <taxon>Neognathae</taxon>
        <taxon>Galloanserae</taxon>
        <taxon>Galliformes</taxon>
        <taxon>Phasianidae</taxon>
        <taxon>Perdicinae</taxon>
        <taxon>Bambusicola</taxon>
    </lineage>
</organism>
<feature type="region of interest" description="Disordered" evidence="1">
    <location>
        <begin position="132"/>
        <end position="239"/>
    </location>
</feature>
<name>A0A2P4SX92_BAMTH</name>
<feature type="non-terminal residue" evidence="3">
    <location>
        <position position="1"/>
    </location>
</feature>
<evidence type="ECO:0000313" key="3">
    <source>
        <dbReference type="EMBL" id="POI28737.1"/>
    </source>
</evidence>
<dbReference type="Gene3D" id="6.10.140.670">
    <property type="match status" value="1"/>
</dbReference>
<dbReference type="InterPro" id="IPR052237">
    <property type="entry name" value="Ataxin-7-like_regulator"/>
</dbReference>
<dbReference type="PANTHER" id="PTHR15117:SF9">
    <property type="entry name" value="ATAXIN-7-LIKE PROTEIN 1"/>
    <property type="match status" value="1"/>
</dbReference>
<dbReference type="AlphaFoldDB" id="A0A2P4SX92"/>